<dbReference type="GeneID" id="54289819"/>
<accession>A0A6A5XC74</accession>
<keyword evidence="3" id="KW-1185">Reference proteome</keyword>
<evidence type="ECO:0000313" key="3">
    <source>
        <dbReference type="Proteomes" id="UP000799778"/>
    </source>
</evidence>
<dbReference type="RefSeq" id="XP_033378859.1">
    <property type="nucleotide sequence ID" value="XM_033532422.1"/>
</dbReference>
<protein>
    <recommendedName>
        <fullName evidence="1">Protein kinase domain-containing protein</fullName>
    </recommendedName>
</protein>
<dbReference type="SMART" id="SM00220">
    <property type="entry name" value="S_TKc"/>
    <property type="match status" value="1"/>
</dbReference>
<reference evidence="2" key="1">
    <citation type="journal article" date="2020" name="Stud. Mycol.">
        <title>101 Dothideomycetes genomes: a test case for predicting lifestyles and emergence of pathogens.</title>
        <authorList>
            <person name="Haridas S."/>
            <person name="Albert R."/>
            <person name="Binder M."/>
            <person name="Bloem J."/>
            <person name="Labutti K."/>
            <person name="Salamov A."/>
            <person name="Andreopoulos B."/>
            <person name="Baker S."/>
            <person name="Barry K."/>
            <person name="Bills G."/>
            <person name="Bluhm B."/>
            <person name="Cannon C."/>
            <person name="Castanera R."/>
            <person name="Culley D."/>
            <person name="Daum C."/>
            <person name="Ezra D."/>
            <person name="Gonzalez J."/>
            <person name="Henrissat B."/>
            <person name="Kuo A."/>
            <person name="Liang C."/>
            <person name="Lipzen A."/>
            <person name="Lutzoni F."/>
            <person name="Magnuson J."/>
            <person name="Mondo S."/>
            <person name="Nolan M."/>
            <person name="Ohm R."/>
            <person name="Pangilinan J."/>
            <person name="Park H.-J."/>
            <person name="Ramirez L."/>
            <person name="Alfaro M."/>
            <person name="Sun H."/>
            <person name="Tritt A."/>
            <person name="Yoshinaga Y."/>
            <person name="Zwiers L.-H."/>
            <person name="Turgeon B."/>
            <person name="Goodwin S."/>
            <person name="Spatafora J."/>
            <person name="Crous P."/>
            <person name="Grigoriev I."/>
        </authorList>
    </citation>
    <scope>NUCLEOTIDE SEQUENCE</scope>
    <source>
        <strain evidence="2">CBS 175.79</strain>
    </source>
</reference>
<dbReference type="Gene3D" id="1.10.510.10">
    <property type="entry name" value="Transferase(Phosphotransferase) domain 1"/>
    <property type="match status" value="1"/>
</dbReference>
<dbReference type="AlphaFoldDB" id="A0A6A5XC74"/>
<dbReference type="OrthoDB" id="3942097at2759"/>
<name>A0A6A5XC74_9PLEO</name>
<dbReference type="InterPro" id="IPR011009">
    <property type="entry name" value="Kinase-like_dom_sf"/>
</dbReference>
<feature type="domain" description="Protein kinase" evidence="1">
    <location>
        <begin position="63"/>
        <end position="320"/>
    </location>
</feature>
<gene>
    <name evidence="2" type="ORF">BU24DRAFT_467143</name>
</gene>
<dbReference type="SUPFAM" id="SSF56112">
    <property type="entry name" value="Protein kinase-like (PK-like)"/>
    <property type="match status" value="1"/>
</dbReference>
<proteinExistence type="predicted"/>
<dbReference type="GO" id="GO:0005524">
    <property type="term" value="F:ATP binding"/>
    <property type="evidence" value="ECO:0007669"/>
    <property type="project" value="InterPro"/>
</dbReference>
<dbReference type="EMBL" id="ML978076">
    <property type="protein sequence ID" value="KAF2010520.1"/>
    <property type="molecule type" value="Genomic_DNA"/>
</dbReference>
<sequence>MTEQDSPMTTNSLESAFSRLPRPQRVLDLSRPNVPTKSALFQKQKSIHVASNNKRHVDEDCEPILATKVTRGASVASIKPLDTKTRCPIEGDAMQTLGKFTQHSVEWTVCVLKSLSTVVMVKEVSRTAGLREKSILERLEHRNVARLMFSDLHEQKMRLGIEYCRFTLLEVLYVNLKPGEQQIHYIACSMFDALIYLARHKISHRSINLSSIRLTVPDLRLVLSEFTSAAILDTSFESHKDLNDLALVLLECMEGRPLLSEKRSTDFVKGQRAQNKVFGLSDPERWTGCKVLVDFLDELFSEERSASTKLSKPVGIQTAS</sequence>
<dbReference type="GO" id="GO:0004672">
    <property type="term" value="F:protein kinase activity"/>
    <property type="evidence" value="ECO:0007669"/>
    <property type="project" value="InterPro"/>
</dbReference>
<organism evidence="2 3">
    <name type="scientific">Aaosphaeria arxii CBS 175.79</name>
    <dbReference type="NCBI Taxonomy" id="1450172"/>
    <lineage>
        <taxon>Eukaryota</taxon>
        <taxon>Fungi</taxon>
        <taxon>Dikarya</taxon>
        <taxon>Ascomycota</taxon>
        <taxon>Pezizomycotina</taxon>
        <taxon>Dothideomycetes</taxon>
        <taxon>Pleosporomycetidae</taxon>
        <taxon>Pleosporales</taxon>
        <taxon>Pleosporales incertae sedis</taxon>
        <taxon>Aaosphaeria</taxon>
    </lineage>
</organism>
<evidence type="ECO:0000259" key="1">
    <source>
        <dbReference type="PROSITE" id="PS50011"/>
    </source>
</evidence>
<dbReference type="InterPro" id="IPR000719">
    <property type="entry name" value="Prot_kinase_dom"/>
</dbReference>
<dbReference type="Proteomes" id="UP000799778">
    <property type="component" value="Unassembled WGS sequence"/>
</dbReference>
<evidence type="ECO:0000313" key="2">
    <source>
        <dbReference type="EMBL" id="KAF2010520.1"/>
    </source>
</evidence>
<dbReference type="PROSITE" id="PS50011">
    <property type="entry name" value="PROTEIN_KINASE_DOM"/>
    <property type="match status" value="1"/>
</dbReference>